<dbReference type="GO" id="GO:0016747">
    <property type="term" value="F:acyltransferase activity, transferring groups other than amino-acyl groups"/>
    <property type="evidence" value="ECO:0007669"/>
    <property type="project" value="InterPro"/>
</dbReference>
<evidence type="ECO:0000259" key="1">
    <source>
        <dbReference type="PROSITE" id="PS51186"/>
    </source>
</evidence>
<dbReference type="RefSeq" id="WP_090795386.1">
    <property type="nucleotide sequence ID" value="NZ_FMYI01000005.1"/>
</dbReference>
<name>A0A1G6JI58_9BACI</name>
<protein>
    <submittedName>
        <fullName evidence="2">ElaA protein</fullName>
    </submittedName>
</protein>
<proteinExistence type="predicted"/>
<dbReference type="Proteomes" id="UP000242949">
    <property type="component" value="Unassembled WGS sequence"/>
</dbReference>
<dbReference type="OrthoDB" id="9796171at2"/>
<dbReference type="InterPro" id="IPR016181">
    <property type="entry name" value="Acyl_CoA_acyltransferase"/>
</dbReference>
<accession>A0A1G6JI58</accession>
<dbReference type="Gene3D" id="3.40.630.30">
    <property type="match status" value="1"/>
</dbReference>
<dbReference type="SUPFAM" id="SSF55729">
    <property type="entry name" value="Acyl-CoA N-acyltransferases (Nat)"/>
    <property type="match status" value="1"/>
</dbReference>
<reference evidence="3" key="1">
    <citation type="submission" date="2016-09" db="EMBL/GenBank/DDBJ databases">
        <authorList>
            <person name="Varghese N."/>
            <person name="Submissions S."/>
        </authorList>
    </citation>
    <scope>NUCLEOTIDE SEQUENCE [LARGE SCALE GENOMIC DNA]</scope>
    <source>
        <strain evidence="3">S5</strain>
    </source>
</reference>
<evidence type="ECO:0000313" key="2">
    <source>
        <dbReference type="EMBL" id="SDC18367.1"/>
    </source>
</evidence>
<dbReference type="CDD" id="cd04301">
    <property type="entry name" value="NAT_SF"/>
    <property type="match status" value="1"/>
</dbReference>
<dbReference type="STRING" id="1612202.SAMN05421734_10550"/>
<feature type="domain" description="N-acetyltransferase" evidence="1">
    <location>
        <begin position="7"/>
        <end position="149"/>
    </location>
</feature>
<dbReference type="AlphaFoldDB" id="A0A1G6JI58"/>
<organism evidence="2 3">
    <name type="scientific">Pelagirhabdus alkalitolerans</name>
    <dbReference type="NCBI Taxonomy" id="1612202"/>
    <lineage>
        <taxon>Bacteria</taxon>
        <taxon>Bacillati</taxon>
        <taxon>Bacillota</taxon>
        <taxon>Bacilli</taxon>
        <taxon>Bacillales</taxon>
        <taxon>Bacillaceae</taxon>
        <taxon>Pelagirhabdus</taxon>
    </lineage>
</organism>
<dbReference type="InterPro" id="IPR000182">
    <property type="entry name" value="GNAT_dom"/>
</dbReference>
<gene>
    <name evidence="2" type="ORF">SAMN05421734_10550</name>
</gene>
<dbReference type="EMBL" id="FMYI01000005">
    <property type="protein sequence ID" value="SDC18367.1"/>
    <property type="molecule type" value="Genomic_DNA"/>
</dbReference>
<dbReference type="PROSITE" id="PS51186">
    <property type="entry name" value="GNAT"/>
    <property type="match status" value="1"/>
</dbReference>
<sequence>MENWIIKSFDQLLPIEWYKIATLRSDTFIVEQDSAYHEFDSCDQVSDHIFLMKNDDVVAYARLIPNSYFYDEASIGRVIVKSSERGNGYAKALMEQSILHMFKKMNEPSIKIQAEAYLEKFYGTFGFESVSEKYFDCDIEHVDMLLKRRED</sequence>
<dbReference type="Pfam" id="PF13673">
    <property type="entry name" value="Acetyltransf_10"/>
    <property type="match status" value="1"/>
</dbReference>
<evidence type="ECO:0000313" key="3">
    <source>
        <dbReference type="Proteomes" id="UP000242949"/>
    </source>
</evidence>
<keyword evidence="3" id="KW-1185">Reference proteome</keyword>